<protein>
    <submittedName>
        <fullName evidence="1">Uncharacterized protein</fullName>
    </submittedName>
</protein>
<dbReference type="AlphaFoldDB" id="A0A6N2KL26"/>
<sequence>MVVLFICIFFYSSILFSWAVCWHLNSSPFSQNLIWERTQYIKKKKKLGKPSRLSSSQATKQKEIKERNVIHIAAAPSFPFSNPSSP</sequence>
<evidence type="ECO:0000313" key="1">
    <source>
        <dbReference type="EMBL" id="VFU29184.1"/>
    </source>
</evidence>
<reference evidence="1" key="1">
    <citation type="submission" date="2019-03" db="EMBL/GenBank/DDBJ databases">
        <authorList>
            <person name="Mank J."/>
            <person name="Almeida P."/>
        </authorList>
    </citation>
    <scope>NUCLEOTIDE SEQUENCE</scope>
    <source>
        <strain evidence="1">78183</strain>
    </source>
</reference>
<accession>A0A6N2KL26</accession>
<organism evidence="1">
    <name type="scientific">Salix viminalis</name>
    <name type="common">Common osier</name>
    <name type="synonym">Basket willow</name>
    <dbReference type="NCBI Taxonomy" id="40686"/>
    <lineage>
        <taxon>Eukaryota</taxon>
        <taxon>Viridiplantae</taxon>
        <taxon>Streptophyta</taxon>
        <taxon>Embryophyta</taxon>
        <taxon>Tracheophyta</taxon>
        <taxon>Spermatophyta</taxon>
        <taxon>Magnoliopsida</taxon>
        <taxon>eudicotyledons</taxon>
        <taxon>Gunneridae</taxon>
        <taxon>Pentapetalae</taxon>
        <taxon>rosids</taxon>
        <taxon>fabids</taxon>
        <taxon>Malpighiales</taxon>
        <taxon>Salicaceae</taxon>
        <taxon>Saliceae</taxon>
        <taxon>Salix</taxon>
    </lineage>
</organism>
<gene>
    <name evidence="1" type="ORF">SVIM_LOCUS104067</name>
</gene>
<proteinExistence type="predicted"/>
<dbReference type="EMBL" id="CAADRP010000513">
    <property type="protein sequence ID" value="VFU29184.1"/>
    <property type="molecule type" value="Genomic_DNA"/>
</dbReference>
<name>A0A6N2KL26_SALVM</name>